<name>A0ABT1WLR9_9LACT</name>
<dbReference type="RefSeq" id="WP_256944315.1">
    <property type="nucleotide sequence ID" value="NZ_JANHNZ010000001.1"/>
</dbReference>
<dbReference type="NCBIfam" id="TIGR02327">
    <property type="entry name" value="int_mem_ywzB"/>
    <property type="match status" value="1"/>
</dbReference>
<reference evidence="2" key="1">
    <citation type="submission" date="2022-07" db="EMBL/GenBank/DDBJ databases">
        <authorList>
            <person name="Jung M.-Y."/>
            <person name="Lee M."/>
        </authorList>
    </citation>
    <scope>NUCLEOTIDE SEQUENCE</scope>
    <source>
        <strain evidence="2">S8</strain>
    </source>
</reference>
<dbReference type="InterPro" id="IPR009526">
    <property type="entry name" value="DUF1146"/>
</dbReference>
<dbReference type="EMBL" id="JANHNZ010000001">
    <property type="protein sequence ID" value="MCQ9209209.1"/>
    <property type="molecule type" value="Genomic_DNA"/>
</dbReference>
<feature type="transmembrane region" description="Helical" evidence="1">
    <location>
        <begin position="6"/>
        <end position="24"/>
    </location>
</feature>
<reference evidence="2" key="3">
    <citation type="journal article" date="2023" name="Microbiol. Resour. Announc.">
        <title>Draft Genome Sequence of Granulicatella sp. Strain S8, Isolated from a Marine Fish, Seriola quinqueradiata.</title>
        <authorList>
            <person name="Lee M."/>
            <person name="Farooq A."/>
            <person name="Jeong J.B."/>
            <person name="Jung M.Y."/>
        </authorList>
    </citation>
    <scope>NUCLEOTIDE SEQUENCE</scope>
    <source>
        <strain evidence="2">S8</strain>
    </source>
</reference>
<protein>
    <submittedName>
        <fullName evidence="2">DUF1146 family protein</fullName>
    </submittedName>
</protein>
<sequence>MTLLTISSLLRLFTYLGFIYLASWSLKSIKIESILRKNHVGEVRLLFLFLAIAIGYAVGSFFLLVADQLNSFVGLLLQLAN</sequence>
<comment type="caution">
    <text evidence="2">The sequence shown here is derived from an EMBL/GenBank/DDBJ whole genome shotgun (WGS) entry which is preliminary data.</text>
</comment>
<dbReference type="Pfam" id="PF06612">
    <property type="entry name" value="DUF1146"/>
    <property type="match status" value="1"/>
</dbReference>
<keyword evidence="3" id="KW-1185">Reference proteome</keyword>
<keyword evidence="1" id="KW-0812">Transmembrane</keyword>
<feature type="transmembrane region" description="Helical" evidence="1">
    <location>
        <begin position="45"/>
        <end position="66"/>
    </location>
</feature>
<gene>
    <name evidence="2" type="ORF">NPA36_01335</name>
</gene>
<dbReference type="Proteomes" id="UP001059480">
    <property type="component" value="Unassembled WGS sequence"/>
</dbReference>
<organism evidence="2 3">
    <name type="scientific">Granulicatella seriolae</name>
    <dbReference type="NCBI Taxonomy" id="2967226"/>
    <lineage>
        <taxon>Bacteria</taxon>
        <taxon>Bacillati</taxon>
        <taxon>Bacillota</taxon>
        <taxon>Bacilli</taxon>
        <taxon>Lactobacillales</taxon>
        <taxon>Carnobacteriaceae</taxon>
        <taxon>Granulicatella</taxon>
    </lineage>
</organism>
<reference evidence="2" key="2">
    <citation type="journal article" date="2023" name="Curr. Microbiol.">
        <title>Granulicatella seriolae sp. nov., a Novel Facultative Anaerobe Isolated from Yellowtail Marine Fish.</title>
        <authorList>
            <person name="Lee M."/>
            <person name="Choi Y.J."/>
            <person name="Farooq A."/>
            <person name="Jeong J.B."/>
            <person name="Jung M.Y."/>
        </authorList>
    </citation>
    <scope>NUCLEOTIDE SEQUENCE</scope>
    <source>
        <strain evidence="2">S8</strain>
    </source>
</reference>
<proteinExistence type="predicted"/>
<accession>A0ABT1WLR9</accession>
<evidence type="ECO:0000313" key="2">
    <source>
        <dbReference type="EMBL" id="MCQ9209209.1"/>
    </source>
</evidence>
<keyword evidence="1" id="KW-1133">Transmembrane helix</keyword>
<keyword evidence="1" id="KW-0472">Membrane</keyword>
<evidence type="ECO:0000313" key="3">
    <source>
        <dbReference type="Proteomes" id="UP001059480"/>
    </source>
</evidence>
<evidence type="ECO:0000256" key="1">
    <source>
        <dbReference type="SAM" id="Phobius"/>
    </source>
</evidence>